<gene>
    <name evidence="1" type="ORF">DOO78_25805</name>
</gene>
<evidence type="ECO:0000313" key="2">
    <source>
        <dbReference type="Proteomes" id="UP000249065"/>
    </source>
</evidence>
<keyword evidence="2" id="KW-1185">Reference proteome</keyword>
<dbReference type="Proteomes" id="UP000249065">
    <property type="component" value="Unassembled WGS sequence"/>
</dbReference>
<dbReference type="AlphaFoldDB" id="A0A327LV13"/>
<proteinExistence type="predicted"/>
<comment type="caution">
    <text evidence="1">The sequence shown here is derived from an EMBL/GenBank/DDBJ whole genome shotgun (WGS) entry which is preliminary data.</text>
</comment>
<evidence type="ECO:0000313" key="1">
    <source>
        <dbReference type="EMBL" id="RAI54601.1"/>
    </source>
</evidence>
<name>A0A327LV13_9PROT</name>
<dbReference type="EMBL" id="QLIX01000046">
    <property type="protein sequence ID" value="RAI54601.1"/>
    <property type="molecule type" value="Genomic_DNA"/>
</dbReference>
<accession>A0A327LV13</accession>
<sequence>MTPISILRYQGRRVRLHGSLLNLADLWRAVGRPENHRPADWLALADTAPDAPATADPGPTDLWHRDPDGLRAAARGPTRGTWVPWQLALSYAHTLSPALHLWASTVLRAAMERPGNLLPADPDPRISYLAVRFRELHRRLDTLEGHAADLMFFALSGQELLFGGRREFSERSRALMARVVAAAPYGGQCPCCGRERVLAEGSRLRPGAEFDHFYHRGLNRPEFGWPVCAPCHGDLTHGGHLVRFARLAEFRAFQARVLEARRRARPNSTGDAT</sequence>
<dbReference type="RefSeq" id="WP_111472762.1">
    <property type="nucleotide sequence ID" value="NZ_QLIX01000046.1"/>
</dbReference>
<protein>
    <submittedName>
        <fullName evidence="1">Uncharacterized protein</fullName>
    </submittedName>
</protein>
<organism evidence="1 2">
    <name type="scientific">Roseicella frigidaeris</name>
    <dbReference type="NCBI Taxonomy" id="2230885"/>
    <lineage>
        <taxon>Bacteria</taxon>
        <taxon>Pseudomonadati</taxon>
        <taxon>Pseudomonadota</taxon>
        <taxon>Alphaproteobacteria</taxon>
        <taxon>Acetobacterales</taxon>
        <taxon>Roseomonadaceae</taxon>
        <taxon>Roseicella</taxon>
    </lineage>
</organism>
<dbReference type="OrthoDB" id="7253172at2"/>
<reference evidence="2" key="1">
    <citation type="submission" date="2018-06" db="EMBL/GenBank/DDBJ databases">
        <authorList>
            <person name="Khan S.A."/>
        </authorList>
    </citation>
    <scope>NUCLEOTIDE SEQUENCE [LARGE SCALE GENOMIC DNA]</scope>
    <source>
        <strain evidence="2">DB-1506</strain>
    </source>
</reference>